<evidence type="ECO:0000256" key="1">
    <source>
        <dbReference type="SAM" id="SignalP"/>
    </source>
</evidence>
<name>A0A3N4JJC4_9PEZI</name>
<keyword evidence="1" id="KW-0732">Signal</keyword>
<gene>
    <name evidence="2" type="ORF">L873DRAFT_1039022</name>
</gene>
<reference evidence="2 3" key="1">
    <citation type="journal article" date="2018" name="Nat. Ecol. Evol.">
        <title>Pezizomycetes genomes reveal the molecular basis of ectomycorrhizal truffle lifestyle.</title>
        <authorList>
            <person name="Murat C."/>
            <person name="Payen T."/>
            <person name="Noel B."/>
            <person name="Kuo A."/>
            <person name="Morin E."/>
            <person name="Chen J."/>
            <person name="Kohler A."/>
            <person name="Krizsan K."/>
            <person name="Balestrini R."/>
            <person name="Da Silva C."/>
            <person name="Montanini B."/>
            <person name="Hainaut M."/>
            <person name="Levati E."/>
            <person name="Barry K.W."/>
            <person name="Belfiori B."/>
            <person name="Cichocki N."/>
            <person name="Clum A."/>
            <person name="Dockter R.B."/>
            <person name="Fauchery L."/>
            <person name="Guy J."/>
            <person name="Iotti M."/>
            <person name="Le Tacon F."/>
            <person name="Lindquist E.A."/>
            <person name="Lipzen A."/>
            <person name="Malagnac F."/>
            <person name="Mello A."/>
            <person name="Molinier V."/>
            <person name="Miyauchi S."/>
            <person name="Poulain J."/>
            <person name="Riccioni C."/>
            <person name="Rubini A."/>
            <person name="Sitrit Y."/>
            <person name="Splivallo R."/>
            <person name="Traeger S."/>
            <person name="Wang M."/>
            <person name="Zifcakova L."/>
            <person name="Wipf D."/>
            <person name="Zambonelli A."/>
            <person name="Paolocci F."/>
            <person name="Nowrousian M."/>
            <person name="Ottonello S."/>
            <person name="Baldrian P."/>
            <person name="Spatafora J.W."/>
            <person name="Henrissat B."/>
            <person name="Nagy L.G."/>
            <person name="Aury J.M."/>
            <person name="Wincker P."/>
            <person name="Grigoriev I.V."/>
            <person name="Bonfante P."/>
            <person name="Martin F.M."/>
        </authorList>
    </citation>
    <scope>NUCLEOTIDE SEQUENCE [LARGE SCALE GENOMIC DNA]</scope>
    <source>
        <strain evidence="2 3">120613-1</strain>
    </source>
</reference>
<dbReference type="EMBL" id="ML120396">
    <property type="protein sequence ID" value="RPA98353.1"/>
    <property type="molecule type" value="Genomic_DNA"/>
</dbReference>
<sequence length="58" mass="6747">MVLLLTFLLLLRGWGQYQLLPFQWPFVLKVVLGFQYLSMVSLELVGVGQCYITFTTMM</sequence>
<dbReference type="AlphaFoldDB" id="A0A3N4JJC4"/>
<accession>A0A3N4JJC4</accession>
<proteinExistence type="predicted"/>
<dbReference type="Proteomes" id="UP000276215">
    <property type="component" value="Unassembled WGS sequence"/>
</dbReference>
<protein>
    <submittedName>
        <fullName evidence="2">Uncharacterized protein</fullName>
    </submittedName>
</protein>
<evidence type="ECO:0000313" key="2">
    <source>
        <dbReference type="EMBL" id="RPA98353.1"/>
    </source>
</evidence>
<feature type="signal peptide" evidence="1">
    <location>
        <begin position="1"/>
        <end position="15"/>
    </location>
</feature>
<evidence type="ECO:0000313" key="3">
    <source>
        <dbReference type="Proteomes" id="UP000276215"/>
    </source>
</evidence>
<feature type="chain" id="PRO_5018333936" evidence="1">
    <location>
        <begin position="16"/>
        <end position="58"/>
    </location>
</feature>
<organism evidence="2 3">
    <name type="scientific">Choiromyces venosus 120613-1</name>
    <dbReference type="NCBI Taxonomy" id="1336337"/>
    <lineage>
        <taxon>Eukaryota</taxon>
        <taxon>Fungi</taxon>
        <taxon>Dikarya</taxon>
        <taxon>Ascomycota</taxon>
        <taxon>Pezizomycotina</taxon>
        <taxon>Pezizomycetes</taxon>
        <taxon>Pezizales</taxon>
        <taxon>Tuberaceae</taxon>
        <taxon>Choiromyces</taxon>
    </lineage>
</organism>
<keyword evidence="3" id="KW-1185">Reference proteome</keyword>